<protein>
    <submittedName>
        <fullName evidence="1">NADPH-dependent 1-acyl dihydroxyacetone phosphate reductase</fullName>
        <ecNumber evidence="1">1.1.1.101</ecNumber>
    </submittedName>
</protein>
<dbReference type="EMBL" id="JAOPJF010000018">
    <property type="protein sequence ID" value="KAK1146339.1"/>
    <property type="molecule type" value="Genomic_DNA"/>
</dbReference>
<dbReference type="EC" id="1.1.1.101" evidence="1"/>
<comment type="caution">
    <text evidence="1">The sequence shown here is derived from an EMBL/GenBank/DDBJ whole genome shotgun (WGS) entry which is preliminary data.</text>
</comment>
<name>A0ACC3B7A0_9EURO</name>
<evidence type="ECO:0000313" key="2">
    <source>
        <dbReference type="Proteomes" id="UP001177260"/>
    </source>
</evidence>
<sequence length="290" mass="31842">MERKLSALVTGCGKGGIGHALASQFIAGGYTVIATLLPHEARDHLEDLGVHVFISDVTSDSQCESLLDSIRDLTQGKLDVLINNAGIVYTMPAVDTDVSQVEKMFAVNVLGPMRMVRVFHKSIVAAKGTIVNIGSIGGIVPYIYGASYNASKAALHAYGNTLRAEMKPFGVKVITVISGEVGTNILKRDYDASLPADSIFQPLSEEFKAHVRRTPNTMTPAEYASGVYAEVQKSSPSAWFWHGNLTTIIRILDAMLPRTFWDWFFARDFQFDKLRKAVEEGEKAREKKVD</sequence>
<keyword evidence="1" id="KW-0560">Oxidoreductase</keyword>
<reference evidence="1 2" key="1">
    <citation type="journal article" date="2023" name="ACS Omega">
        <title>Identification of the Neoaspergillic Acid Biosynthesis Gene Cluster by Establishing an In Vitro CRISPR-Ribonucleoprotein Genetic System in Aspergillus melleus.</title>
        <authorList>
            <person name="Yuan B."/>
            <person name="Grau M.F."/>
            <person name="Murata R.M."/>
            <person name="Torok T."/>
            <person name="Venkateswaran K."/>
            <person name="Stajich J.E."/>
            <person name="Wang C.C.C."/>
        </authorList>
    </citation>
    <scope>NUCLEOTIDE SEQUENCE [LARGE SCALE GENOMIC DNA]</scope>
    <source>
        <strain evidence="1 2">IMV 1140</strain>
    </source>
</reference>
<gene>
    <name evidence="1" type="primary">AYR1_1</name>
    <name evidence="1" type="ORF">N8T08_003126</name>
</gene>
<evidence type="ECO:0000313" key="1">
    <source>
        <dbReference type="EMBL" id="KAK1146339.1"/>
    </source>
</evidence>
<keyword evidence="2" id="KW-1185">Reference proteome</keyword>
<accession>A0ACC3B7A0</accession>
<proteinExistence type="predicted"/>
<dbReference type="Proteomes" id="UP001177260">
    <property type="component" value="Unassembled WGS sequence"/>
</dbReference>
<organism evidence="1 2">
    <name type="scientific">Aspergillus melleus</name>
    <dbReference type="NCBI Taxonomy" id="138277"/>
    <lineage>
        <taxon>Eukaryota</taxon>
        <taxon>Fungi</taxon>
        <taxon>Dikarya</taxon>
        <taxon>Ascomycota</taxon>
        <taxon>Pezizomycotina</taxon>
        <taxon>Eurotiomycetes</taxon>
        <taxon>Eurotiomycetidae</taxon>
        <taxon>Eurotiales</taxon>
        <taxon>Aspergillaceae</taxon>
        <taxon>Aspergillus</taxon>
        <taxon>Aspergillus subgen. Circumdati</taxon>
    </lineage>
</organism>